<evidence type="ECO:0000256" key="5">
    <source>
        <dbReference type="ARBA" id="ARBA00008378"/>
    </source>
</evidence>
<comment type="catalytic activity">
    <reaction evidence="1 14 15">
        <text>Endonucleolytic cleavage to 5'-phosphomonoester.</text>
        <dbReference type="EC" id="3.1.26.4"/>
    </reaction>
</comment>
<evidence type="ECO:0000256" key="9">
    <source>
        <dbReference type="ARBA" id="ARBA00022722"/>
    </source>
</evidence>
<dbReference type="GO" id="GO:0000287">
    <property type="term" value="F:magnesium ion binding"/>
    <property type="evidence" value="ECO:0007669"/>
    <property type="project" value="UniProtKB-UniRule"/>
</dbReference>
<dbReference type="GO" id="GO:0032299">
    <property type="term" value="C:ribonuclease H2 complex"/>
    <property type="evidence" value="ECO:0007669"/>
    <property type="project" value="TreeGrafter"/>
</dbReference>
<dbReference type="Gene3D" id="3.30.310.10">
    <property type="entry name" value="TATA-Binding Protein"/>
    <property type="match status" value="1"/>
</dbReference>
<evidence type="ECO:0000256" key="3">
    <source>
        <dbReference type="ARBA" id="ARBA00004065"/>
    </source>
</evidence>
<comment type="subcellular location">
    <subcellularLocation>
        <location evidence="4 14">Cytoplasm</location>
    </subcellularLocation>
</comment>
<dbReference type="Pfam" id="PF11858">
    <property type="entry name" value="DUF3378"/>
    <property type="match status" value="1"/>
</dbReference>
<dbReference type="HAMAP" id="MF_00053">
    <property type="entry name" value="RNase_HIII"/>
    <property type="match status" value="1"/>
</dbReference>
<comment type="cofactor">
    <cofactor evidence="2">
        <name>Mg(2+)</name>
        <dbReference type="ChEBI" id="CHEBI:18420"/>
    </cofactor>
</comment>
<evidence type="ECO:0000256" key="6">
    <source>
        <dbReference type="ARBA" id="ARBA00012180"/>
    </source>
</evidence>
<protein>
    <recommendedName>
        <fullName evidence="7 14">Ribonuclease HIII</fullName>
        <shortName evidence="14">RNase HIII</shortName>
        <ecNumber evidence="6 14">3.1.26.4</ecNumber>
    </recommendedName>
</protein>
<name>A0A0F7WSV4_CHLPN</name>
<proteinExistence type="inferred from homology"/>
<evidence type="ECO:0000259" key="16">
    <source>
        <dbReference type="PROSITE" id="PS51975"/>
    </source>
</evidence>
<keyword evidence="10 14" id="KW-0479">Metal-binding</keyword>
<feature type="binding site" evidence="14 15">
    <location>
        <position position="199"/>
    </location>
    <ligand>
        <name>a divalent metal cation</name>
        <dbReference type="ChEBI" id="CHEBI:60240"/>
    </ligand>
</feature>
<comment type="cofactor">
    <cofactor evidence="14 15">
        <name>Mn(2+)</name>
        <dbReference type="ChEBI" id="CHEBI:29035"/>
    </cofactor>
    <cofactor evidence="14 15">
        <name>Mg(2+)</name>
        <dbReference type="ChEBI" id="CHEBI:18420"/>
    </cofactor>
    <text evidence="14 15">Manganese or magnesium. Binds 1 divalent metal ion per monomer in the absence of substrate. May bind a second metal ion after substrate binding.</text>
</comment>
<dbReference type="InterPro" id="IPR001352">
    <property type="entry name" value="RNase_HII/HIII"/>
</dbReference>
<dbReference type="EC" id="3.1.26.4" evidence="6 14"/>
<dbReference type="GO" id="GO:0003723">
    <property type="term" value="F:RNA binding"/>
    <property type="evidence" value="ECO:0007669"/>
    <property type="project" value="UniProtKB-UniRule"/>
</dbReference>
<evidence type="ECO:0000256" key="7">
    <source>
        <dbReference type="ARBA" id="ARBA00021407"/>
    </source>
</evidence>
<dbReference type="PANTHER" id="PTHR10954">
    <property type="entry name" value="RIBONUCLEASE H2 SUBUNIT A"/>
    <property type="match status" value="1"/>
</dbReference>
<dbReference type="GO" id="GO:0043137">
    <property type="term" value="P:DNA replication, removal of RNA primer"/>
    <property type="evidence" value="ECO:0007669"/>
    <property type="project" value="TreeGrafter"/>
</dbReference>
<evidence type="ECO:0000256" key="10">
    <source>
        <dbReference type="ARBA" id="ARBA00022723"/>
    </source>
</evidence>
<keyword evidence="11 14" id="KW-0255">Endonuclease</keyword>
<evidence type="ECO:0000256" key="15">
    <source>
        <dbReference type="PROSITE-ProRule" id="PRU01319"/>
    </source>
</evidence>
<dbReference type="CDD" id="cd14796">
    <property type="entry name" value="RNAse_HIII_N"/>
    <property type="match status" value="1"/>
</dbReference>
<dbReference type="InterPro" id="IPR012295">
    <property type="entry name" value="TBP_dom_sf"/>
</dbReference>
<dbReference type="GO" id="GO:0006298">
    <property type="term" value="P:mismatch repair"/>
    <property type="evidence" value="ECO:0007669"/>
    <property type="project" value="TreeGrafter"/>
</dbReference>
<organism evidence="17">
    <name type="scientific">Chlamydia pneumoniae</name>
    <name type="common">Chlamydophila pneumoniae</name>
    <dbReference type="NCBI Taxonomy" id="83558"/>
    <lineage>
        <taxon>Bacteria</taxon>
        <taxon>Pseudomonadati</taxon>
        <taxon>Chlamydiota</taxon>
        <taxon>Chlamydiia</taxon>
        <taxon>Chlamydiales</taxon>
        <taxon>Chlamydiaceae</taxon>
        <taxon>Chlamydia/Chlamydophila group</taxon>
        <taxon>Chlamydia</taxon>
    </lineage>
</organism>
<feature type="binding site" evidence="14 15">
    <location>
        <position position="95"/>
    </location>
    <ligand>
        <name>a divalent metal cation</name>
        <dbReference type="ChEBI" id="CHEBI:60240"/>
    </ligand>
</feature>
<dbReference type="PROSITE" id="PS51975">
    <property type="entry name" value="RNASE_H_2"/>
    <property type="match status" value="1"/>
</dbReference>
<dbReference type="InterPro" id="IPR024567">
    <property type="entry name" value="RNase_HII/HIII_dom"/>
</dbReference>
<dbReference type="GO" id="GO:0005737">
    <property type="term" value="C:cytoplasm"/>
    <property type="evidence" value="ECO:0007669"/>
    <property type="project" value="UniProtKB-SubCell"/>
</dbReference>
<evidence type="ECO:0000256" key="11">
    <source>
        <dbReference type="ARBA" id="ARBA00022759"/>
    </source>
</evidence>
<dbReference type="CDD" id="cd06590">
    <property type="entry name" value="RNase_HII_bacteria_HIII_like"/>
    <property type="match status" value="1"/>
</dbReference>
<dbReference type="NCBIfam" id="TIGR00716">
    <property type="entry name" value="rnhC"/>
    <property type="match status" value="1"/>
</dbReference>
<dbReference type="PANTHER" id="PTHR10954:SF23">
    <property type="entry name" value="RIBONUCLEASE"/>
    <property type="match status" value="1"/>
</dbReference>
<keyword evidence="12 14" id="KW-0378">Hydrolase</keyword>
<evidence type="ECO:0000256" key="4">
    <source>
        <dbReference type="ARBA" id="ARBA00004496"/>
    </source>
</evidence>
<dbReference type="InterPro" id="IPR024568">
    <property type="entry name" value="RNase_HIII_N"/>
</dbReference>
<evidence type="ECO:0000256" key="12">
    <source>
        <dbReference type="ARBA" id="ARBA00022801"/>
    </source>
</evidence>
<evidence type="ECO:0000313" key="17">
    <source>
        <dbReference type="EMBL" id="CRI43210.1"/>
    </source>
</evidence>
<evidence type="ECO:0000256" key="8">
    <source>
        <dbReference type="ARBA" id="ARBA00022490"/>
    </source>
</evidence>
<accession>A0A0F7WSV4</accession>
<dbReference type="Pfam" id="PF01351">
    <property type="entry name" value="RNase_HII"/>
    <property type="match status" value="1"/>
</dbReference>
<dbReference type="InterPro" id="IPR004641">
    <property type="entry name" value="RNase_HIII"/>
</dbReference>
<dbReference type="SUPFAM" id="SSF53098">
    <property type="entry name" value="Ribonuclease H-like"/>
    <property type="match status" value="1"/>
</dbReference>
<dbReference type="InterPro" id="IPR012337">
    <property type="entry name" value="RNaseH-like_sf"/>
</dbReference>
<dbReference type="GO" id="GO:0004523">
    <property type="term" value="F:RNA-DNA hybrid ribonuclease activity"/>
    <property type="evidence" value="ECO:0007669"/>
    <property type="project" value="UniProtKB-UniRule"/>
</dbReference>
<keyword evidence="9 14" id="KW-0540">Nuclease</keyword>
<reference evidence="17" key="1">
    <citation type="submission" date="2015-05" db="EMBL/GenBank/DDBJ databases">
        <authorList>
            <person name="Rattei Thomas"/>
        </authorList>
    </citation>
    <scope>NUCLEOTIDE SEQUENCE</scope>
    <source>
        <strain evidence="17">DC9</strain>
    </source>
</reference>
<feature type="binding site" evidence="14 15">
    <location>
        <position position="96"/>
    </location>
    <ligand>
        <name>a divalent metal cation</name>
        <dbReference type="ChEBI" id="CHEBI:60240"/>
    </ligand>
</feature>
<feature type="domain" description="RNase H type-2" evidence="16">
    <location>
        <begin position="89"/>
        <end position="301"/>
    </location>
</feature>
<keyword evidence="8 14" id="KW-0963">Cytoplasm</keyword>
<evidence type="ECO:0000256" key="14">
    <source>
        <dbReference type="HAMAP-Rule" id="MF_00053"/>
    </source>
</evidence>
<dbReference type="PIRSF" id="PIRSF037748">
    <property type="entry name" value="RnhC"/>
    <property type="match status" value="1"/>
</dbReference>
<sequence>MSCMPPPFVVTLTTSAQNNLRDQLKEKNFIFSQPQNTVFQARSNTVTCTLYPSGKLVIQGKGSEEFIEFFLEPEILYTFTHARVEQDLRPRLGVDESGKGDFFGPLCIAGVYASNAEILKKLYENKVQDSKNLKDTKIASLARIIRSLCVCDVIILYPEKYNELYGKFQNLNTLLAWAHATVINNLAPKPAGDVFAISDQFAASEYTLLKALQKKETDITLIQKPRAEQDVVVAAASILARDAFVQSIQKLEEQYQVQLPKGAGFNVKAAGREIAKQRGKELLAKISKTHFKTFDEICSGK</sequence>
<dbReference type="EMBL" id="LN847067">
    <property type="protein sequence ID" value="CRI43210.1"/>
    <property type="molecule type" value="Genomic_DNA"/>
</dbReference>
<gene>
    <name evidence="14 17" type="primary">rnhC</name>
    <name evidence="17" type="ORF">BN1224_DC9_CN_00160</name>
</gene>
<evidence type="ECO:0000256" key="13">
    <source>
        <dbReference type="ARBA" id="ARBA00022842"/>
    </source>
</evidence>
<dbReference type="InterPro" id="IPR036397">
    <property type="entry name" value="RNaseH_sf"/>
</dbReference>
<comment type="function">
    <text evidence="3 14">Endonuclease that specifically degrades the RNA of RNA-DNA hybrids.</text>
</comment>
<dbReference type="Gene3D" id="3.30.420.10">
    <property type="entry name" value="Ribonuclease H-like superfamily/Ribonuclease H"/>
    <property type="match status" value="1"/>
</dbReference>
<evidence type="ECO:0000256" key="1">
    <source>
        <dbReference type="ARBA" id="ARBA00000077"/>
    </source>
</evidence>
<keyword evidence="13 14" id="KW-0460">Magnesium</keyword>
<dbReference type="AlphaFoldDB" id="A0A0F7WSV4"/>
<evidence type="ECO:0000256" key="2">
    <source>
        <dbReference type="ARBA" id="ARBA00001946"/>
    </source>
</evidence>
<comment type="similarity">
    <text evidence="5 14">Belongs to the RNase HII family. RnhC subfamily.</text>
</comment>